<dbReference type="PROSITE" id="PS50088">
    <property type="entry name" value="ANK_REPEAT"/>
    <property type="match status" value="2"/>
</dbReference>
<dbReference type="Proteomes" id="UP000000702">
    <property type="component" value="Unassembled WGS sequence"/>
</dbReference>
<gene>
    <name evidence="5" type="ORF">TCIL3000_0_19250</name>
</gene>
<feature type="repeat" description="ANK" evidence="3">
    <location>
        <begin position="59"/>
        <end position="91"/>
    </location>
</feature>
<dbReference type="AlphaFoldDB" id="F9WIC5"/>
<feature type="compositionally biased region" description="Polar residues" evidence="4">
    <location>
        <begin position="482"/>
        <end position="491"/>
    </location>
</feature>
<dbReference type="InterPro" id="IPR036770">
    <property type="entry name" value="Ankyrin_rpt-contain_sf"/>
</dbReference>
<dbReference type="Gene3D" id="1.25.40.20">
    <property type="entry name" value="Ankyrin repeat-containing domain"/>
    <property type="match status" value="1"/>
</dbReference>
<feature type="repeat" description="ANK" evidence="3">
    <location>
        <begin position="92"/>
        <end position="124"/>
    </location>
</feature>
<dbReference type="SUPFAM" id="SSF48403">
    <property type="entry name" value="Ankyrin repeat"/>
    <property type="match status" value="1"/>
</dbReference>
<keyword evidence="2 3" id="KW-0040">ANK repeat</keyword>
<keyword evidence="6" id="KW-1185">Reference proteome</keyword>
<dbReference type="VEuPathDB" id="TriTrypDB:TcIL3000_0_19250"/>
<keyword evidence="1" id="KW-0677">Repeat</keyword>
<dbReference type="Pfam" id="PF12796">
    <property type="entry name" value="Ank_2"/>
    <property type="match status" value="1"/>
</dbReference>
<protein>
    <submittedName>
        <fullName evidence="5">WGS project CAEQ00000000 data, annotated contig 766</fullName>
    </submittedName>
</protein>
<organism evidence="5 6">
    <name type="scientific">Trypanosoma congolense (strain IL3000)</name>
    <dbReference type="NCBI Taxonomy" id="1068625"/>
    <lineage>
        <taxon>Eukaryota</taxon>
        <taxon>Discoba</taxon>
        <taxon>Euglenozoa</taxon>
        <taxon>Kinetoplastea</taxon>
        <taxon>Metakinetoplastina</taxon>
        <taxon>Trypanosomatida</taxon>
        <taxon>Trypanosomatidae</taxon>
        <taxon>Trypanosoma</taxon>
        <taxon>Nannomonas</taxon>
    </lineage>
</organism>
<name>F9WIC5_TRYCI</name>
<evidence type="ECO:0000256" key="1">
    <source>
        <dbReference type="ARBA" id="ARBA00022737"/>
    </source>
</evidence>
<dbReference type="InterPro" id="IPR002110">
    <property type="entry name" value="Ankyrin_rpt"/>
</dbReference>
<evidence type="ECO:0000256" key="3">
    <source>
        <dbReference type="PROSITE-ProRule" id="PRU00023"/>
    </source>
</evidence>
<dbReference type="SMART" id="SM00248">
    <property type="entry name" value="ANK"/>
    <property type="match status" value="2"/>
</dbReference>
<dbReference type="EMBL" id="CAEQ01002566">
    <property type="protein sequence ID" value="CCD17072.1"/>
    <property type="molecule type" value="Genomic_DNA"/>
</dbReference>
<feature type="region of interest" description="Disordered" evidence="4">
    <location>
        <begin position="315"/>
        <end position="345"/>
    </location>
</feature>
<dbReference type="PANTHER" id="PTHR24171">
    <property type="entry name" value="ANKYRIN REPEAT DOMAIN-CONTAINING PROTEIN 39-RELATED"/>
    <property type="match status" value="1"/>
</dbReference>
<reference evidence="5 6" key="2">
    <citation type="journal article" date="2012" name="Proc. Natl. Acad. Sci. U.S.A.">
        <title>Antigenic diversity is generated by distinct evolutionary mechanisms in African trypanosome species.</title>
        <authorList>
            <person name="Jackson A.P."/>
            <person name="Berry A."/>
            <person name="Aslett M."/>
            <person name="Allison H.C."/>
            <person name="Burton P."/>
            <person name="Vavrova-Anderson J."/>
            <person name="Brown R."/>
            <person name="Browne H."/>
            <person name="Corton N."/>
            <person name="Hauser H."/>
            <person name="Gamble J."/>
            <person name="Gilderthorp R."/>
            <person name="Marcello L."/>
            <person name="McQuillan J."/>
            <person name="Otto T.D."/>
            <person name="Quail M.A."/>
            <person name="Sanders M.J."/>
            <person name="van Tonder A."/>
            <person name="Ginger M.L."/>
            <person name="Field M.C."/>
            <person name="Barry J.D."/>
            <person name="Hertz-Fowler C."/>
            <person name="Berriman M."/>
        </authorList>
    </citation>
    <scope>NUCLEOTIDE SEQUENCE [LARGE SCALE GENOMIC DNA]</scope>
    <source>
        <strain evidence="5 6">IL3000</strain>
    </source>
</reference>
<evidence type="ECO:0000313" key="5">
    <source>
        <dbReference type="EMBL" id="CCD17072.1"/>
    </source>
</evidence>
<accession>F9WIC5</accession>
<evidence type="ECO:0000256" key="4">
    <source>
        <dbReference type="SAM" id="MobiDB-lite"/>
    </source>
</evidence>
<sequence length="491" mass="54757">MQNTSERYVPVIWKKKVVDINQQLDDDMRAAVRILKSGDMSTIESMLKGIDDVNWKCSDGNTLLHWAATLSNIYAVRVLLGVGADIDAVNAVGATPLHCATLCGSCETINELLLHGADPTIRNQRGHTVFDFMRDLWADTLYEEYEELERVLLGLDGDEQEADNILLSMGISSNYDLMTKRDLRKTVSMYVLRKRRELKKGAGEGDLSFNGEMALDEPAELSQPHLFGEKKKLHAEEAEKRNMIVSRYVEFLRDVSSNLRSVDFDITHVEESTHLCDKKPHLENNKCTADNPMVNQNGSGVWVKISDHCPCCQTHSNRDEDQKSTSARATVPDSARNFSSSLNGHSDVEDPQTILRCVMQLLQRATAPSSKCESGASAPSLPNISDSKNRRACAVRSMPVVPWKGGRVNESVTEVSVPTRFKGAPKGGQTRRWRITGRVSSLPAISRRRDDYRYYPPRVGSPKNTAVKGHENMSYATKKDPNPSTILPSVH</sequence>
<reference evidence="6" key="1">
    <citation type="submission" date="2011-07" db="EMBL/GenBank/DDBJ databases">
        <title>Divergent evolution of antigenic variation in African trypanosomes.</title>
        <authorList>
            <person name="Jackson A.P."/>
            <person name="Berry A."/>
            <person name="Allison H.C."/>
            <person name="Burton P."/>
            <person name="Anderson J."/>
            <person name="Aslett M."/>
            <person name="Brown R."/>
            <person name="Corton N."/>
            <person name="Harris D."/>
            <person name="Hauser H."/>
            <person name="Gamble J."/>
            <person name="Gilderthorp R."/>
            <person name="McQuillan J."/>
            <person name="Quail M.A."/>
            <person name="Sanders M."/>
            <person name="Van Tonder A."/>
            <person name="Ginger M.L."/>
            <person name="Donelson J.E."/>
            <person name="Field M.C."/>
            <person name="Barry J.D."/>
            <person name="Berriman M."/>
            <person name="Hertz-Fowler C."/>
        </authorList>
    </citation>
    <scope>NUCLEOTIDE SEQUENCE [LARGE SCALE GENOMIC DNA]</scope>
    <source>
        <strain evidence="6">IL3000</strain>
    </source>
</reference>
<evidence type="ECO:0000313" key="6">
    <source>
        <dbReference type="Proteomes" id="UP000000702"/>
    </source>
</evidence>
<comment type="caution">
    <text evidence="5">The sequence shown here is derived from an EMBL/GenBank/DDBJ whole genome shotgun (WGS) entry which is preliminary data.</text>
</comment>
<evidence type="ECO:0000256" key="2">
    <source>
        <dbReference type="ARBA" id="ARBA00023043"/>
    </source>
</evidence>
<feature type="region of interest" description="Disordered" evidence="4">
    <location>
        <begin position="454"/>
        <end position="491"/>
    </location>
</feature>
<proteinExistence type="predicted"/>
<dbReference type="PROSITE" id="PS50297">
    <property type="entry name" value="ANK_REP_REGION"/>
    <property type="match status" value="2"/>
</dbReference>